<dbReference type="GO" id="GO:0005634">
    <property type="term" value="C:nucleus"/>
    <property type="evidence" value="ECO:0007669"/>
    <property type="project" value="TreeGrafter"/>
</dbReference>
<name>G0V9T0_NAUCA</name>
<feature type="compositionally biased region" description="Acidic residues" evidence="8">
    <location>
        <begin position="507"/>
        <end position="524"/>
    </location>
</feature>
<dbReference type="OMA" id="VECNRCA"/>
<evidence type="ECO:0000256" key="6">
    <source>
        <dbReference type="ARBA" id="ARBA00022807"/>
    </source>
</evidence>
<dbReference type="GO" id="GO:0005829">
    <property type="term" value="C:cytosol"/>
    <property type="evidence" value="ECO:0007669"/>
    <property type="project" value="TreeGrafter"/>
</dbReference>
<keyword evidence="9" id="KW-0472">Membrane</keyword>
<evidence type="ECO:0000259" key="10">
    <source>
        <dbReference type="PROSITE" id="PS50235"/>
    </source>
</evidence>
<dbReference type="Gene3D" id="3.90.70.10">
    <property type="entry name" value="Cysteine proteinases"/>
    <property type="match status" value="1"/>
</dbReference>
<keyword evidence="5 7" id="KW-0378">Hydrolase</keyword>
<feature type="region of interest" description="Disordered" evidence="8">
    <location>
        <begin position="583"/>
        <end position="632"/>
    </location>
</feature>
<dbReference type="KEGG" id="ncs:NCAS_0B06130"/>
<evidence type="ECO:0000256" key="4">
    <source>
        <dbReference type="ARBA" id="ARBA00022786"/>
    </source>
</evidence>
<dbReference type="CDD" id="cd02662">
    <property type="entry name" value="Peptidase_C19F"/>
    <property type="match status" value="1"/>
</dbReference>
<dbReference type="InterPro" id="IPR038765">
    <property type="entry name" value="Papain-like_cys_pep_sf"/>
</dbReference>
<dbReference type="MEROPS" id="C19.002"/>
<keyword evidence="3 7" id="KW-0645">Protease</keyword>
<dbReference type="PROSITE" id="PS00973">
    <property type="entry name" value="USP_2"/>
    <property type="match status" value="1"/>
</dbReference>
<evidence type="ECO:0000256" key="5">
    <source>
        <dbReference type="ARBA" id="ARBA00022801"/>
    </source>
</evidence>
<dbReference type="InterPro" id="IPR028889">
    <property type="entry name" value="USP"/>
</dbReference>
<dbReference type="GO" id="GO:0006508">
    <property type="term" value="P:proteolysis"/>
    <property type="evidence" value="ECO:0007669"/>
    <property type="project" value="UniProtKB-KW"/>
</dbReference>
<dbReference type="PANTHER" id="PTHR24006">
    <property type="entry name" value="UBIQUITIN CARBOXYL-TERMINAL HYDROLASE"/>
    <property type="match status" value="1"/>
</dbReference>
<organism evidence="11 12">
    <name type="scientific">Naumovozyma castellii</name>
    <name type="common">Yeast</name>
    <name type="synonym">Saccharomyces castellii</name>
    <dbReference type="NCBI Taxonomy" id="27288"/>
    <lineage>
        <taxon>Eukaryota</taxon>
        <taxon>Fungi</taxon>
        <taxon>Dikarya</taxon>
        <taxon>Ascomycota</taxon>
        <taxon>Saccharomycotina</taxon>
        <taxon>Saccharomycetes</taxon>
        <taxon>Saccharomycetales</taxon>
        <taxon>Saccharomycetaceae</taxon>
        <taxon>Naumovozyma</taxon>
    </lineage>
</organism>
<dbReference type="InterPro" id="IPR001394">
    <property type="entry name" value="Peptidase_C19_UCH"/>
</dbReference>
<accession>G0V9T0</accession>
<comment type="similarity">
    <text evidence="2 7">Belongs to the peptidase C19 family.</text>
</comment>
<dbReference type="InParanoid" id="G0V9T0"/>
<dbReference type="AlphaFoldDB" id="G0V9T0"/>
<evidence type="ECO:0000256" key="2">
    <source>
        <dbReference type="ARBA" id="ARBA00009085"/>
    </source>
</evidence>
<evidence type="ECO:0000313" key="11">
    <source>
        <dbReference type="EMBL" id="CCC68697.1"/>
    </source>
</evidence>
<dbReference type="PANTHER" id="PTHR24006:SF888">
    <property type="entry name" value="UBIQUITIN CARBOXYL-TERMINAL HYDROLASE 30"/>
    <property type="match status" value="1"/>
</dbReference>
<keyword evidence="12" id="KW-1185">Reference proteome</keyword>
<dbReference type="EC" id="3.4.19.12" evidence="7"/>
<keyword evidence="4 7" id="KW-0833">Ubl conjugation pathway</keyword>
<dbReference type="GO" id="GO:0005789">
    <property type="term" value="C:endoplasmic reticulum membrane"/>
    <property type="evidence" value="ECO:0007669"/>
    <property type="project" value="EnsemblFungi"/>
</dbReference>
<dbReference type="STRING" id="1064592.G0V9T0"/>
<proteinExistence type="inferred from homology"/>
<dbReference type="InterPro" id="IPR018200">
    <property type="entry name" value="USP_CS"/>
</dbReference>
<protein>
    <recommendedName>
        <fullName evidence="7">Ubiquitin carboxyl-terminal hydrolase</fullName>
        <ecNumber evidence="7">3.4.19.12</ecNumber>
    </recommendedName>
</protein>
<dbReference type="Proteomes" id="UP000001640">
    <property type="component" value="Chromosome 2"/>
</dbReference>
<reference key="2">
    <citation type="submission" date="2011-08" db="EMBL/GenBank/DDBJ databases">
        <title>Genome sequence of Naumovozyma castellii.</title>
        <authorList>
            <person name="Gordon J.L."/>
            <person name="Armisen D."/>
            <person name="Proux-Wera E."/>
            <person name="OhEigeartaigh S.S."/>
            <person name="Byrne K.P."/>
            <person name="Wolfe K.H."/>
        </authorList>
    </citation>
    <scope>NUCLEOTIDE SEQUENCE</scope>
    <source>
        <strain>Type strain:CBS 4309</strain>
    </source>
</reference>
<gene>
    <name evidence="11" type="primary">NCAS0B06130</name>
    <name evidence="11" type="ordered locus">NCAS_0B06130</name>
</gene>
<dbReference type="GO" id="GO:0016579">
    <property type="term" value="P:protein deubiquitination"/>
    <property type="evidence" value="ECO:0007669"/>
    <property type="project" value="EnsemblFungi"/>
</dbReference>
<dbReference type="eggNOG" id="KOG1867">
    <property type="taxonomic scope" value="Eukaryota"/>
</dbReference>
<keyword evidence="6 7" id="KW-0788">Thiol protease</keyword>
<keyword evidence="9" id="KW-0812">Transmembrane</keyword>
<dbReference type="GO" id="GO:0004843">
    <property type="term" value="F:cysteine-type deubiquitinase activity"/>
    <property type="evidence" value="ECO:0007669"/>
    <property type="project" value="UniProtKB-UniRule"/>
</dbReference>
<evidence type="ECO:0000256" key="7">
    <source>
        <dbReference type="RuleBase" id="RU366025"/>
    </source>
</evidence>
<dbReference type="RefSeq" id="XP_003675068.1">
    <property type="nucleotide sequence ID" value="XM_003675020.1"/>
</dbReference>
<dbReference type="SUPFAM" id="SSF54001">
    <property type="entry name" value="Cysteine proteinases"/>
    <property type="match status" value="1"/>
</dbReference>
<feature type="compositionally biased region" description="Acidic residues" evidence="8">
    <location>
        <begin position="538"/>
        <end position="554"/>
    </location>
</feature>
<comment type="catalytic activity">
    <reaction evidence="1 7">
        <text>Thiol-dependent hydrolysis of ester, thioester, amide, peptide and isopeptide bonds formed by the C-terminal Gly of ubiquitin (a 76-residue protein attached to proteins as an intracellular targeting signal).</text>
        <dbReference type="EC" id="3.4.19.12"/>
    </reaction>
</comment>
<dbReference type="InterPro" id="IPR050164">
    <property type="entry name" value="Peptidase_C19"/>
</dbReference>
<dbReference type="OrthoDB" id="2020758at2759"/>
<dbReference type="GeneID" id="96902254"/>
<evidence type="ECO:0000256" key="1">
    <source>
        <dbReference type="ARBA" id="ARBA00000707"/>
    </source>
</evidence>
<feature type="compositionally biased region" description="Acidic residues" evidence="8">
    <location>
        <begin position="585"/>
        <end position="594"/>
    </location>
</feature>
<evidence type="ECO:0000313" key="12">
    <source>
        <dbReference type="Proteomes" id="UP000001640"/>
    </source>
</evidence>
<keyword evidence="9" id="KW-1133">Transmembrane helix</keyword>
<feature type="domain" description="USP" evidence="10">
    <location>
        <begin position="91"/>
        <end position="701"/>
    </location>
</feature>
<dbReference type="EMBL" id="HE576753">
    <property type="protein sequence ID" value="CCC68697.1"/>
    <property type="molecule type" value="Genomic_DNA"/>
</dbReference>
<dbReference type="FunCoup" id="G0V9T0">
    <property type="interactions" value="77"/>
</dbReference>
<evidence type="ECO:0000256" key="3">
    <source>
        <dbReference type="ARBA" id="ARBA00022670"/>
    </source>
</evidence>
<dbReference type="PROSITE" id="PS50235">
    <property type="entry name" value="USP_3"/>
    <property type="match status" value="1"/>
</dbReference>
<feature type="compositionally biased region" description="Acidic residues" evidence="8">
    <location>
        <begin position="610"/>
        <end position="621"/>
    </location>
</feature>
<dbReference type="Pfam" id="PF00443">
    <property type="entry name" value="UCH"/>
    <property type="match status" value="1"/>
</dbReference>
<feature type="transmembrane region" description="Helical" evidence="9">
    <location>
        <begin position="33"/>
        <end position="52"/>
    </location>
</feature>
<dbReference type="HOGENOM" id="CLU_008279_6_1_1"/>
<reference evidence="11 12" key="1">
    <citation type="journal article" date="2011" name="Proc. Natl. Acad. Sci. U.S.A.">
        <title>Evolutionary erosion of yeast sex chromosomes by mating-type switching accidents.</title>
        <authorList>
            <person name="Gordon J.L."/>
            <person name="Armisen D."/>
            <person name="Proux-Wera E."/>
            <person name="Oheigeartaigh S.S."/>
            <person name="Byrne K.P."/>
            <person name="Wolfe K.H."/>
        </authorList>
    </citation>
    <scope>NUCLEOTIDE SEQUENCE [LARGE SCALE GENOMIC DNA]</scope>
    <source>
        <strain evidence="12">ATCC 76901 / BCRC 22586 / CBS 4309 / NBRC 1992 / NRRL Y-12630</strain>
    </source>
</reference>
<evidence type="ECO:0000256" key="8">
    <source>
        <dbReference type="SAM" id="MobiDB-lite"/>
    </source>
</evidence>
<feature type="region of interest" description="Disordered" evidence="8">
    <location>
        <begin position="507"/>
        <end position="555"/>
    </location>
</feature>
<evidence type="ECO:0000256" key="9">
    <source>
        <dbReference type="SAM" id="Phobius"/>
    </source>
</evidence>
<sequence length="770" mass="88049">MNPVFERDTSTNNHSFQSFKSPSKLKINDTNTLTTLAILLLSFILLTNLQFIKYKMSDLTNKFKNNNMFRRWIPRAGNIDDKILKKGGFVGGLVNDGNTCFMNSVLQSLASSKELNAFLDDSIIKKFQEQEEKIQNEEDPNEKEEEEEKDVDVRFSVAFKELLDKLNSKYYRDKPYFRTNKLLKTMSNAPNKNMLLGYDQEDAQEFFQNILSELEKNVKSLDPKKFDNTPIPENELPDDAIIGQANLGDVGTVFLPTEQIEPNSVLNNDENDTKFYTPFKLITPLDGISAERIGCLQCGENGGIRYSVFSGLSLNLPGENIGSTLKLTGLLKEWIKPEIIEGVECYRCGLEAIRSHLLEQLEQYRESNSGIPEKLLVAVSDRIKVLESILAKPVIEDEDYKKLHTENMVRKCSKSKQIIISRPPPLLSIHINRSVFDPRTYQIRKNNSRVLFKSRLNLEPWCCNSSEINLDARLPMSKKEQFAQESSEDENIGGEYYAKLHQKFEQEFDDSDEEDEPSSDDEYDNYSRNREFPSMEDSSSEDENEEDEYIEETDALGNTVRKRVVNEQAGMDGTIEERIEGCLNEQDEETQDADIDLRGEKLPSSPLSSCDEEENVEEEEPSIPLEPLSTVPPPVTAPAGPLTYSLRSVIVHYGTHNYGHYIAFRKFRGCWWRISDETVYIVDEAEVLSTPGVFMLFYEYDYDEATGKLKDDLDNEKEDMDIEIEIEDEPANKTIDEDIIDEDKEISIENGVAIAENLSEDEEKELSSLD</sequence>
<dbReference type="PROSITE" id="PS00972">
    <property type="entry name" value="USP_1"/>
    <property type="match status" value="1"/>
</dbReference>